<dbReference type="EMBL" id="LACB01000450">
    <property type="protein sequence ID" value="KAJ9483253.1"/>
    <property type="molecule type" value="Genomic_DNA"/>
</dbReference>
<name>A0AAI9X4K8_PENTH</name>
<dbReference type="Proteomes" id="UP001227192">
    <property type="component" value="Unassembled WGS sequence"/>
</dbReference>
<proteinExistence type="predicted"/>
<protein>
    <submittedName>
        <fullName evidence="1">Uncharacterized protein</fullName>
    </submittedName>
</protein>
<dbReference type="AlphaFoldDB" id="A0AAI9X4K8"/>
<gene>
    <name evidence="1" type="ORF">VN97_g10155</name>
</gene>
<reference evidence="1" key="1">
    <citation type="submission" date="2015-06" db="EMBL/GenBank/DDBJ databases">
        <authorList>
            <person name="Nguyen H."/>
        </authorList>
    </citation>
    <scope>NUCLEOTIDE SEQUENCE</scope>
    <source>
        <strain evidence="1">DAOM 180753</strain>
    </source>
</reference>
<comment type="caution">
    <text evidence="1">The sequence shown here is derived from an EMBL/GenBank/DDBJ whole genome shotgun (WGS) entry which is preliminary data.</text>
</comment>
<keyword evidence="2" id="KW-1185">Reference proteome</keyword>
<accession>A0AAI9X4K8</accession>
<evidence type="ECO:0000313" key="1">
    <source>
        <dbReference type="EMBL" id="KAJ9483253.1"/>
    </source>
</evidence>
<reference evidence="1" key="2">
    <citation type="journal article" date="2016" name="Fungal Biol.">
        <title>Ochratoxin A production by Penicillium thymicola.</title>
        <authorList>
            <person name="Nguyen H.D.T."/>
            <person name="McMullin D.R."/>
            <person name="Ponomareva E."/>
            <person name="Riley R."/>
            <person name="Pomraning K.R."/>
            <person name="Baker S.E."/>
            <person name="Seifert K.A."/>
        </authorList>
    </citation>
    <scope>NUCLEOTIDE SEQUENCE</scope>
    <source>
        <strain evidence="1">DAOM 180753</strain>
    </source>
</reference>
<evidence type="ECO:0000313" key="2">
    <source>
        <dbReference type="Proteomes" id="UP001227192"/>
    </source>
</evidence>
<organism evidence="1 2">
    <name type="scientific">Penicillium thymicola</name>
    <dbReference type="NCBI Taxonomy" id="293382"/>
    <lineage>
        <taxon>Eukaryota</taxon>
        <taxon>Fungi</taxon>
        <taxon>Dikarya</taxon>
        <taxon>Ascomycota</taxon>
        <taxon>Pezizomycotina</taxon>
        <taxon>Eurotiomycetes</taxon>
        <taxon>Eurotiomycetidae</taxon>
        <taxon>Eurotiales</taxon>
        <taxon>Aspergillaceae</taxon>
        <taxon>Penicillium</taxon>
    </lineage>
</organism>
<sequence length="72" mass="8552">MLHSDIFYRPVINTDGLVKYFYSSIYNFSPRDLPFRLGYAVCPGGHKIYYIINQLSRGRDHKKMHSHQHTYS</sequence>